<sequence>MTEPVQFLRYMWSGAIGTGPFGAVLSPSGCSVYWRVEGQVEGGLPGVTITHNIIPPPACPRTSNPMKSNPRRSGPVKEQPEEKRTRGGADRRRSNPRRSGPEEGRTGGADPRRSGPEERTRGGADRRSGPEERSATTLPGWVPGFSFTL</sequence>
<evidence type="ECO:0000313" key="1">
    <source>
        <dbReference type="EMBL" id="KAJ7990088.1"/>
    </source>
</evidence>
<protein>
    <submittedName>
        <fullName evidence="1">Uncharacterized protein</fullName>
    </submittedName>
</protein>
<reference evidence="1" key="1">
    <citation type="submission" date="2021-05" db="EMBL/GenBank/DDBJ databases">
        <authorList>
            <person name="Pan Q."/>
            <person name="Jouanno E."/>
            <person name="Zahm M."/>
            <person name="Klopp C."/>
            <person name="Cabau C."/>
            <person name="Louis A."/>
            <person name="Berthelot C."/>
            <person name="Parey E."/>
            <person name="Roest Crollius H."/>
            <person name="Montfort J."/>
            <person name="Robinson-Rechavi M."/>
            <person name="Bouchez O."/>
            <person name="Lampietro C."/>
            <person name="Lopez Roques C."/>
            <person name="Donnadieu C."/>
            <person name="Postlethwait J."/>
            <person name="Bobe J."/>
            <person name="Dillon D."/>
            <person name="Chandos A."/>
            <person name="von Hippel F."/>
            <person name="Guiguen Y."/>
        </authorList>
    </citation>
    <scope>NUCLEOTIDE SEQUENCE</scope>
    <source>
        <strain evidence="1">YG-Jan2019</strain>
    </source>
</reference>
<proteinExistence type="predicted"/>
<organism evidence="1 2">
    <name type="scientific">Dallia pectoralis</name>
    <name type="common">Alaska blackfish</name>
    <dbReference type="NCBI Taxonomy" id="75939"/>
    <lineage>
        <taxon>Eukaryota</taxon>
        <taxon>Metazoa</taxon>
        <taxon>Chordata</taxon>
        <taxon>Craniata</taxon>
        <taxon>Vertebrata</taxon>
        <taxon>Euteleostomi</taxon>
        <taxon>Actinopterygii</taxon>
        <taxon>Neopterygii</taxon>
        <taxon>Teleostei</taxon>
        <taxon>Protacanthopterygii</taxon>
        <taxon>Esociformes</taxon>
        <taxon>Umbridae</taxon>
        <taxon>Dallia</taxon>
    </lineage>
</organism>
<name>A0ACC2FFE6_DALPE</name>
<dbReference type="EMBL" id="CM055755">
    <property type="protein sequence ID" value="KAJ7990088.1"/>
    <property type="molecule type" value="Genomic_DNA"/>
</dbReference>
<keyword evidence="2" id="KW-1185">Reference proteome</keyword>
<dbReference type="Proteomes" id="UP001157502">
    <property type="component" value="Chromosome 28"/>
</dbReference>
<comment type="caution">
    <text evidence="1">The sequence shown here is derived from an EMBL/GenBank/DDBJ whole genome shotgun (WGS) entry which is preliminary data.</text>
</comment>
<evidence type="ECO:0000313" key="2">
    <source>
        <dbReference type="Proteomes" id="UP001157502"/>
    </source>
</evidence>
<accession>A0ACC2FFE6</accession>
<gene>
    <name evidence="1" type="ORF">DPEC_G00296660</name>
</gene>